<gene>
    <name evidence="2" type="ORF">GCM10008106_06760</name>
</gene>
<comment type="caution">
    <text evidence="2">The sequence shown here is derived from an EMBL/GenBank/DDBJ whole genome shotgun (WGS) entry which is preliminary data.</text>
</comment>
<dbReference type="AlphaFoldDB" id="A0A8J3G4F3"/>
<keyword evidence="1" id="KW-1133">Transmembrane helix</keyword>
<sequence length="119" mass="13978">MLFTQYDSQSQLVVRGQVRLLFVIFTPFGINLLLNQQNPQFEERIIPLSRLGLPLFNLVTKRKLRFNQDTEEGVKVVDDEFRRFYLKENNLKRSNSFISPSVFPFFPGESSESEVSDER</sequence>
<evidence type="ECO:0000313" key="2">
    <source>
        <dbReference type="EMBL" id="GHB28716.1"/>
    </source>
</evidence>
<proteinExistence type="predicted"/>
<feature type="transmembrane region" description="Helical" evidence="1">
    <location>
        <begin position="12"/>
        <end position="34"/>
    </location>
</feature>
<evidence type="ECO:0000256" key="1">
    <source>
        <dbReference type="SAM" id="Phobius"/>
    </source>
</evidence>
<reference evidence="2" key="2">
    <citation type="submission" date="2020-09" db="EMBL/GenBank/DDBJ databases">
        <authorList>
            <person name="Sun Q."/>
            <person name="Kim S."/>
        </authorList>
    </citation>
    <scope>NUCLEOTIDE SEQUENCE</scope>
    <source>
        <strain evidence="2">KCTC 23224</strain>
    </source>
</reference>
<accession>A0A8J3G4F3</accession>
<reference evidence="2" key="1">
    <citation type="journal article" date="2014" name="Int. J. Syst. Evol. Microbiol.">
        <title>Complete genome sequence of Corynebacterium casei LMG S-19264T (=DSM 44701T), isolated from a smear-ripened cheese.</title>
        <authorList>
            <consortium name="US DOE Joint Genome Institute (JGI-PGF)"/>
            <person name="Walter F."/>
            <person name="Albersmeier A."/>
            <person name="Kalinowski J."/>
            <person name="Ruckert C."/>
        </authorList>
    </citation>
    <scope>NUCLEOTIDE SEQUENCE</scope>
    <source>
        <strain evidence="2">KCTC 23224</strain>
    </source>
</reference>
<dbReference type="EMBL" id="BMYF01000003">
    <property type="protein sequence ID" value="GHB28716.1"/>
    <property type="molecule type" value="Genomic_DNA"/>
</dbReference>
<dbReference type="Proteomes" id="UP000642809">
    <property type="component" value="Unassembled WGS sequence"/>
</dbReference>
<evidence type="ECO:0000313" key="3">
    <source>
        <dbReference type="Proteomes" id="UP000642809"/>
    </source>
</evidence>
<keyword evidence="1" id="KW-0472">Membrane</keyword>
<dbReference type="RefSeq" id="WP_189579047.1">
    <property type="nucleotide sequence ID" value="NZ_BMYF01000003.1"/>
</dbReference>
<keyword evidence="3" id="KW-1185">Reference proteome</keyword>
<keyword evidence="1" id="KW-0812">Transmembrane</keyword>
<protein>
    <submittedName>
        <fullName evidence="2">Uncharacterized protein</fullName>
    </submittedName>
</protein>
<organism evidence="2 3">
    <name type="scientific">Mongoliitalea lutea</name>
    <dbReference type="NCBI Taxonomy" id="849756"/>
    <lineage>
        <taxon>Bacteria</taxon>
        <taxon>Pseudomonadati</taxon>
        <taxon>Bacteroidota</taxon>
        <taxon>Cytophagia</taxon>
        <taxon>Cytophagales</taxon>
        <taxon>Cyclobacteriaceae</taxon>
        <taxon>Mongoliitalea</taxon>
    </lineage>
</organism>
<name>A0A8J3G4F3_9BACT</name>